<dbReference type="EMBL" id="JEMN01001326">
    <property type="protein sequence ID" value="KXH40013.1"/>
    <property type="molecule type" value="Genomic_DNA"/>
</dbReference>
<protein>
    <submittedName>
        <fullName evidence="2">Uncharacterized protein</fullName>
    </submittedName>
</protein>
<gene>
    <name evidence="2" type="ORF">CNYM01_06229</name>
</gene>
<feature type="region of interest" description="Disordered" evidence="1">
    <location>
        <begin position="286"/>
        <end position="318"/>
    </location>
</feature>
<accession>A0A135SVR3</accession>
<organism evidence="2 3">
    <name type="scientific">Colletotrichum nymphaeae SA-01</name>
    <dbReference type="NCBI Taxonomy" id="1460502"/>
    <lineage>
        <taxon>Eukaryota</taxon>
        <taxon>Fungi</taxon>
        <taxon>Dikarya</taxon>
        <taxon>Ascomycota</taxon>
        <taxon>Pezizomycotina</taxon>
        <taxon>Sordariomycetes</taxon>
        <taxon>Hypocreomycetidae</taxon>
        <taxon>Glomerellales</taxon>
        <taxon>Glomerellaceae</taxon>
        <taxon>Colletotrichum</taxon>
        <taxon>Colletotrichum acutatum species complex</taxon>
    </lineage>
</organism>
<dbReference type="Proteomes" id="UP000070054">
    <property type="component" value="Unassembled WGS sequence"/>
</dbReference>
<keyword evidence="3" id="KW-1185">Reference proteome</keyword>
<sequence>MAVRQLVSDCLPTPLGERSHRPVDLTFFLLATAPSLLDKRRHESKNDEPSHKPCHRIMADPACPRDLALARCVRCRPFPRTRVSAKPDNLPLQSPARRKLGVLGCRYQAPSACIPHPVHLAPAASPFNEAVQAMPRPARMGGFALASTLASPGGDHIASALHSIRGEAIKTRPLTSLGIAPFTLTGRHMHSICAIFLHGHHLLAVPPEGSPMYHEPDEPANATGIYQAFRRNLGCTTPERENDRTISNMTARTPQMQLQTSMNLSSFEPSSTLELSTFGRSYPSLNQTTMFASPDDRDNPGSSRTSGPPKSPRCGGSNGVLVFGRQAEIRKDSASGVLARRDQAKMPVGLLAEWALLHSHRAHALLASSYELQTLKDLLGF</sequence>
<evidence type="ECO:0000313" key="2">
    <source>
        <dbReference type="EMBL" id="KXH40013.1"/>
    </source>
</evidence>
<evidence type="ECO:0000256" key="1">
    <source>
        <dbReference type="SAM" id="MobiDB-lite"/>
    </source>
</evidence>
<evidence type="ECO:0000313" key="3">
    <source>
        <dbReference type="Proteomes" id="UP000070054"/>
    </source>
</evidence>
<reference evidence="2 3" key="1">
    <citation type="submission" date="2014-02" db="EMBL/GenBank/DDBJ databases">
        <title>The genome sequence of Colletotrichum nymphaeae SA-01.</title>
        <authorList>
            <person name="Baroncelli R."/>
            <person name="Thon M.R."/>
        </authorList>
    </citation>
    <scope>NUCLEOTIDE SEQUENCE [LARGE SCALE GENOMIC DNA]</scope>
    <source>
        <strain evidence="2 3">SA-01</strain>
    </source>
</reference>
<dbReference type="AlphaFoldDB" id="A0A135SVR3"/>
<comment type="caution">
    <text evidence="2">The sequence shown here is derived from an EMBL/GenBank/DDBJ whole genome shotgun (WGS) entry which is preliminary data.</text>
</comment>
<proteinExistence type="predicted"/>
<name>A0A135SVR3_9PEZI</name>